<dbReference type="PROSITE" id="PS50005">
    <property type="entry name" value="TPR"/>
    <property type="match status" value="2"/>
</dbReference>
<feature type="repeat" description="TPR" evidence="1">
    <location>
        <begin position="750"/>
        <end position="783"/>
    </location>
</feature>
<dbReference type="InterPro" id="IPR035897">
    <property type="entry name" value="Toll_tir_struct_dom_sf"/>
</dbReference>
<dbReference type="PANTHER" id="PTHR12558:SF13">
    <property type="entry name" value="CELL DIVISION CYCLE PROTEIN 27 HOMOLOG"/>
    <property type="match status" value="1"/>
</dbReference>
<reference evidence="3 4" key="1">
    <citation type="submission" date="2020-11" db="EMBL/GenBank/DDBJ databases">
        <authorList>
            <person name="Kim M.K."/>
        </authorList>
    </citation>
    <scope>NUCLEOTIDE SEQUENCE [LARGE SCALE GENOMIC DNA]</scope>
    <source>
        <strain evidence="3 4">BT439</strain>
    </source>
</reference>
<evidence type="ECO:0000313" key="3">
    <source>
        <dbReference type="EMBL" id="MBF9143630.1"/>
    </source>
</evidence>
<proteinExistence type="predicted"/>
<dbReference type="PANTHER" id="PTHR12558">
    <property type="entry name" value="CELL DIVISION CYCLE 16,23,27"/>
    <property type="match status" value="1"/>
</dbReference>
<name>A0A931BGQ5_9BACT</name>
<dbReference type="EMBL" id="JADQDP010000004">
    <property type="protein sequence ID" value="MBF9143630.1"/>
    <property type="molecule type" value="Genomic_DNA"/>
</dbReference>
<dbReference type="SMART" id="SM00255">
    <property type="entry name" value="TIR"/>
    <property type="match status" value="1"/>
</dbReference>
<keyword evidence="1" id="KW-0802">TPR repeat</keyword>
<dbReference type="Pfam" id="PF13676">
    <property type="entry name" value="TIR_2"/>
    <property type="match status" value="1"/>
</dbReference>
<evidence type="ECO:0000259" key="2">
    <source>
        <dbReference type="PROSITE" id="PS50104"/>
    </source>
</evidence>
<sequence length="822" mass="94568">MTAVKIFCSYSHADEGLRKKLDEHLGFLRREGVVTWHDRKLLPGQEFDKVIDSEINSADIILLLISASFINSDYCYDIELKSAIERHERNEAFVVPILLADCVWDRAPFAKIVMANEDAKPINNAKYWTMDEALSRTAANIGRLVDSIKERNHKLDSQIDVLTTDDVLPSDAIEQSAAAKSIDIDGAIEVFNQEFDKIDYKSSSEEFGGFEELKRKLINEILLPFDEKIKNIPSLRDKMAQIIFERVYALETLDMATILDIQKVRDDKNLYNWYERKVITNAIALSLISNKKFDPKKANVLIDFLTDFEDGVWESALIGLVLSLLHHKNKWDRFSDLKKRLGTLKGVPAVQDGLTNIDFVLRLKLYDTEDINEGLYALEFFKSPINYFLPFFSDNPILDSALDNCSDDVEPEFFEKYVMGLPLLDGYKYALCLAMEGGGVQVKKVSGRELEEFKRKLNLAAHLYPYQNMLAEYFNYFKYFTRAYIQNIFDAQLSISKTKLKDIILDKIHQLEMVGDMQTEEKNFRAAINNFIDAIKISPDNHRFSWKLAICYLSLERPEPENSLKHLLVLERVDDKDVKVLCKIAQCYELLDKQEESLIYNLKALSEAPANKTALLQISKLLADMGRIPEAIEFVLKGISMKKNDCLLLLRLGQLYSNDNQNDLALNAANEALAVSDEENKTHIYSVLSDAYFKLYQFDEALKYAKMNYDIDKTKWLTNTALGRVYLLGGFDMQQARKHLEKSINKKGHDVSYGNLGHLELLSNRRDKAIEYYVRSLKLFKDETEFRKSMKVDAPFMARLGIDKEEYEQITEEVVSTFKGEL</sequence>
<protein>
    <submittedName>
        <fullName evidence="3">TIR domain-containing protein</fullName>
    </submittedName>
</protein>
<dbReference type="InterPro" id="IPR019734">
    <property type="entry name" value="TPR_rpt"/>
</dbReference>
<dbReference type="Proteomes" id="UP000645610">
    <property type="component" value="Unassembled WGS sequence"/>
</dbReference>
<dbReference type="InterPro" id="IPR011990">
    <property type="entry name" value="TPR-like_helical_dom_sf"/>
</dbReference>
<dbReference type="RefSeq" id="WP_196287976.1">
    <property type="nucleotide sequence ID" value="NZ_JADQDP010000004.1"/>
</dbReference>
<evidence type="ECO:0000313" key="4">
    <source>
        <dbReference type="Proteomes" id="UP000645610"/>
    </source>
</evidence>
<gene>
    <name evidence="3" type="ORF">I2I01_18440</name>
</gene>
<dbReference type="PROSITE" id="PS50104">
    <property type="entry name" value="TIR"/>
    <property type="match status" value="1"/>
</dbReference>
<accession>A0A931BGQ5</accession>
<dbReference type="GO" id="GO:0007165">
    <property type="term" value="P:signal transduction"/>
    <property type="evidence" value="ECO:0007669"/>
    <property type="project" value="InterPro"/>
</dbReference>
<feature type="repeat" description="TPR" evidence="1">
    <location>
        <begin position="508"/>
        <end position="541"/>
    </location>
</feature>
<feature type="domain" description="TIR" evidence="2">
    <location>
        <begin position="2"/>
        <end position="120"/>
    </location>
</feature>
<dbReference type="SMART" id="SM00028">
    <property type="entry name" value="TPR"/>
    <property type="match status" value="6"/>
</dbReference>
<dbReference type="Pfam" id="PF13181">
    <property type="entry name" value="TPR_8"/>
    <property type="match status" value="1"/>
</dbReference>
<organism evidence="3 4">
    <name type="scientific">Hymenobacter properus</name>
    <dbReference type="NCBI Taxonomy" id="2791026"/>
    <lineage>
        <taxon>Bacteria</taxon>
        <taxon>Pseudomonadati</taxon>
        <taxon>Bacteroidota</taxon>
        <taxon>Cytophagia</taxon>
        <taxon>Cytophagales</taxon>
        <taxon>Hymenobacteraceae</taxon>
        <taxon>Hymenobacter</taxon>
    </lineage>
</organism>
<dbReference type="SUPFAM" id="SSF52200">
    <property type="entry name" value="Toll/Interleukin receptor TIR domain"/>
    <property type="match status" value="1"/>
</dbReference>
<comment type="caution">
    <text evidence="3">The sequence shown here is derived from an EMBL/GenBank/DDBJ whole genome shotgun (WGS) entry which is preliminary data.</text>
</comment>
<dbReference type="SUPFAM" id="SSF48452">
    <property type="entry name" value="TPR-like"/>
    <property type="match status" value="2"/>
</dbReference>
<evidence type="ECO:0000256" key="1">
    <source>
        <dbReference type="PROSITE-ProRule" id="PRU00339"/>
    </source>
</evidence>
<dbReference type="InterPro" id="IPR000157">
    <property type="entry name" value="TIR_dom"/>
</dbReference>
<dbReference type="Gene3D" id="1.25.40.10">
    <property type="entry name" value="Tetratricopeptide repeat domain"/>
    <property type="match status" value="2"/>
</dbReference>
<dbReference type="AlphaFoldDB" id="A0A931BGQ5"/>
<keyword evidence="4" id="KW-1185">Reference proteome</keyword>
<dbReference type="Gene3D" id="3.40.50.10140">
    <property type="entry name" value="Toll/interleukin-1 receptor homology (TIR) domain"/>
    <property type="match status" value="1"/>
</dbReference>